<gene>
    <name evidence="1" type="ORF">GCM10011506_37170</name>
</gene>
<dbReference type="Proteomes" id="UP000636010">
    <property type="component" value="Unassembled WGS sequence"/>
</dbReference>
<reference evidence="2" key="1">
    <citation type="journal article" date="2019" name="Int. J. Syst. Evol. Microbiol.">
        <title>The Global Catalogue of Microorganisms (GCM) 10K type strain sequencing project: providing services to taxonomists for standard genome sequencing and annotation.</title>
        <authorList>
            <consortium name="The Broad Institute Genomics Platform"/>
            <consortium name="The Broad Institute Genome Sequencing Center for Infectious Disease"/>
            <person name="Wu L."/>
            <person name="Ma J."/>
        </authorList>
    </citation>
    <scope>NUCLEOTIDE SEQUENCE [LARGE SCALE GENOMIC DNA]</scope>
    <source>
        <strain evidence="2">CGMCC 1.10832</strain>
    </source>
</reference>
<organism evidence="1 2">
    <name type="scientific">Marivirga lumbricoides</name>
    <dbReference type="NCBI Taxonomy" id="1046115"/>
    <lineage>
        <taxon>Bacteria</taxon>
        <taxon>Pseudomonadati</taxon>
        <taxon>Bacteroidota</taxon>
        <taxon>Cytophagia</taxon>
        <taxon>Cytophagales</taxon>
        <taxon>Marivirgaceae</taxon>
        <taxon>Marivirga</taxon>
    </lineage>
</organism>
<proteinExistence type="predicted"/>
<evidence type="ECO:0000313" key="2">
    <source>
        <dbReference type="Proteomes" id="UP000636010"/>
    </source>
</evidence>
<evidence type="ECO:0000313" key="1">
    <source>
        <dbReference type="EMBL" id="GGC48095.1"/>
    </source>
</evidence>
<sequence>MGVKEIEQDYNLSLNLTSGLTGSVHGIEIGVISNYNFEKFQGIQLAGFANISGANNIINPKEKLEQTFKGLQFGLGLSDKRKGRRNFFA</sequence>
<name>A0ABQ1MZR8_9BACT</name>
<keyword evidence="2" id="KW-1185">Reference proteome</keyword>
<accession>A0ABQ1MZR8</accession>
<protein>
    <submittedName>
        <fullName evidence="1">Uncharacterized protein</fullName>
    </submittedName>
</protein>
<comment type="caution">
    <text evidence="1">The sequence shown here is derived from an EMBL/GenBank/DDBJ whole genome shotgun (WGS) entry which is preliminary data.</text>
</comment>
<dbReference type="EMBL" id="BMEC01000013">
    <property type="protein sequence ID" value="GGC48095.1"/>
    <property type="molecule type" value="Genomic_DNA"/>
</dbReference>